<keyword evidence="7" id="KW-0560">Oxidoreductase</keyword>
<dbReference type="InterPro" id="IPR018170">
    <property type="entry name" value="Aldo/ket_reductase_CS"/>
</dbReference>
<dbReference type="InterPro" id="IPR017927">
    <property type="entry name" value="FAD-bd_FR_type"/>
</dbReference>
<evidence type="ECO:0000313" key="13">
    <source>
        <dbReference type="EMBL" id="KAG0690427.1"/>
    </source>
</evidence>
<dbReference type="Gene3D" id="3.20.20.100">
    <property type="entry name" value="NADP-dependent oxidoreductase domain"/>
    <property type="match status" value="2"/>
</dbReference>
<keyword evidence="3 11" id="KW-0812">Transmembrane</keyword>
<dbReference type="EMBL" id="PUHW01000032">
    <property type="protein sequence ID" value="KAG0690427.1"/>
    <property type="molecule type" value="Genomic_DNA"/>
</dbReference>
<accession>A0A9P6WQK2</accession>
<evidence type="ECO:0000256" key="4">
    <source>
        <dbReference type="ARBA" id="ARBA00022827"/>
    </source>
</evidence>
<evidence type="ECO:0000256" key="5">
    <source>
        <dbReference type="ARBA" id="ARBA00022982"/>
    </source>
</evidence>
<dbReference type="InterPro" id="IPR036812">
    <property type="entry name" value="NAD(P)_OxRdtase_dom_sf"/>
</dbReference>
<dbReference type="Pfam" id="PF08022">
    <property type="entry name" value="FAD_binding_8"/>
    <property type="match status" value="1"/>
</dbReference>
<reference evidence="13" key="1">
    <citation type="submission" date="2020-11" db="EMBL/GenBank/DDBJ databases">
        <title>Kefir isolates.</title>
        <authorList>
            <person name="Marcisauskas S."/>
            <person name="Kim Y."/>
            <person name="Blasche S."/>
        </authorList>
    </citation>
    <scope>NUCLEOTIDE SEQUENCE</scope>
    <source>
        <strain evidence="13">Olga-1</strain>
    </source>
</reference>
<keyword evidence="2" id="KW-0285">Flavoprotein</keyword>
<comment type="caution">
    <text evidence="13">The sequence shown here is derived from an EMBL/GenBank/DDBJ whole genome shotgun (WGS) entry which is preliminary data.</text>
</comment>
<dbReference type="SUPFAM" id="SSF51430">
    <property type="entry name" value="NAD(P)-linked oxidoreductase"/>
    <property type="match status" value="2"/>
</dbReference>
<feature type="transmembrane region" description="Helical" evidence="11">
    <location>
        <begin position="120"/>
        <end position="140"/>
    </location>
</feature>
<dbReference type="Proteomes" id="UP000697127">
    <property type="component" value="Unassembled WGS sequence"/>
</dbReference>
<dbReference type="SUPFAM" id="SSF63380">
    <property type="entry name" value="Riboflavin synthase domain-like"/>
    <property type="match status" value="1"/>
</dbReference>
<dbReference type="SUPFAM" id="SSF52343">
    <property type="entry name" value="Ferredoxin reductase-like, C-terminal NADP-linked domain"/>
    <property type="match status" value="1"/>
</dbReference>
<feature type="transmembrane region" description="Helical" evidence="11">
    <location>
        <begin position="191"/>
        <end position="212"/>
    </location>
</feature>
<dbReference type="Pfam" id="PF01794">
    <property type="entry name" value="Ferric_reduct"/>
    <property type="match status" value="1"/>
</dbReference>
<dbReference type="SFLD" id="SFLDG01168">
    <property type="entry name" value="Ferric_reductase_subgroup_(FRE"/>
    <property type="match status" value="1"/>
</dbReference>
<name>A0A9P6WQK2_9ASCO</name>
<keyword evidence="8" id="KW-0813">Transport</keyword>
<dbReference type="PRINTS" id="PR00069">
    <property type="entry name" value="ALDKETRDTASE"/>
</dbReference>
<dbReference type="InterPro" id="IPR023210">
    <property type="entry name" value="NADP_OxRdtase_dom"/>
</dbReference>
<gene>
    <name evidence="13" type="ORF">C6P40_002920</name>
</gene>
<dbReference type="Gene3D" id="2.40.30.10">
    <property type="entry name" value="Translation factors"/>
    <property type="match status" value="1"/>
</dbReference>
<dbReference type="Pfam" id="PF00248">
    <property type="entry name" value="Aldo_ket_red"/>
    <property type="match status" value="2"/>
</dbReference>
<dbReference type="InterPro" id="IPR020471">
    <property type="entry name" value="AKR"/>
</dbReference>
<evidence type="ECO:0000259" key="12">
    <source>
        <dbReference type="PROSITE" id="PS51384"/>
    </source>
</evidence>
<evidence type="ECO:0000256" key="6">
    <source>
        <dbReference type="ARBA" id="ARBA00022989"/>
    </source>
</evidence>
<evidence type="ECO:0000256" key="2">
    <source>
        <dbReference type="ARBA" id="ARBA00022630"/>
    </source>
</evidence>
<keyword evidence="8" id="KW-0406">Ion transport</keyword>
<dbReference type="PROSITE" id="PS00062">
    <property type="entry name" value="ALDOKETO_REDUCTASE_2"/>
    <property type="match status" value="2"/>
</dbReference>
<proteinExistence type="predicted"/>
<dbReference type="InterPro" id="IPR013112">
    <property type="entry name" value="FAD-bd_8"/>
</dbReference>
<keyword evidence="9 11" id="KW-0472">Membrane</keyword>
<evidence type="ECO:0000313" key="14">
    <source>
        <dbReference type="Proteomes" id="UP000697127"/>
    </source>
</evidence>
<feature type="region of interest" description="Disordered" evidence="10">
    <location>
        <begin position="525"/>
        <end position="558"/>
    </location>
</feature>
<evidence type="ECO:0000256" key="8">
    <source>
        <dbReference type="ARBA" id="ARBA00023065"/>
    </source>
</evidence>
<dbReference type="PROSITE" id="PS51384">
    <property type="entry name" value="FAD_FR"/>
    <property type="match status" value="1"/>
</dbReference>
<feature type="transmembrane region" description="Helical" evidence="11">
    <location>
        <begin position="232"/>
        <end position="249"/>
    </location>
</feature>
<dbReference type="InterPro" id="IPR017938">
    <property type="entry name" value="Riboflavin_synthase-like_b-brl"/>
</dbReference>
<dbReference type="PANTHER" id="PTHR11732">
    <property type="entry name" value="ALDO/KETO REDUCTASE"/>
    <property type="match status" value="1"/>
</dbReference>
<evidence type="ECO:0000256" key="3">
    <source>
        <dbReference type="ARBA" id="ARBA00022692"/>
    </source>
</evidence>
<evidence type="ECO:0000256" key="11">
    <source>
        <dbReference type="SAM" id="Phobius"/>
    </source>
</evidence>
<dbReference type="InterPro" id="IPR013130">
    <property type="entry name" value="Fe3_Rdtase_TM_dom"/>
</dbReference>
<dbReference type="SFLD" id="SFLDS00052">
    <property type="entry name" value="Ferric_Reductase_Domain"/>
    <property type="match status" value="1"/>
</dbReference>
<feature type="transmembrane region" description="Helical" evidence="11">
    <location>
        <begin position="261"/>
        <end position="282"/>
    </location>
</feature>
<dbReference type="Gene3D" id="3.40.50.80">
    <property type="entry name" value="Nucleotide-binding domain of ferredoxin-NADP reductase (FNR) module"/>
    <property type="match status" value="1"/>
</dbReference>
<feature type="domain" description="FAD-binding FR-type" evidence="12">
    <location>
        <begin position="319"/>
        <end position="428"/>
    </location>
</feature>
<dbReference type="GO" id="GO:0006811">
    <property type="term" value="P:monoatomic ion transport"/>
    <property type="evidence" value="ECO:0007669"/>
    <property type="project" value="UniProtKB-KW"/>
</dbReference>
<evidence type="ECO:0000256" key="7">
    <source>
        <dbReference type="ARBA" id="ARBA00023002"/>
    </source>
</evidence>
<dbReference type="GO" id="GO:0016616">
    <property type="term" value="F:oxidoreductase activity, acting on the CH-OH group of donors, NAD or NADP as acceptor"/>
    <property type="evidence" value="ECO:0007669"/>
    <property type="project" value="UniProtKB-ARBA"/>
</dbReference>
<dbReference type="Pfam" id="PF08030">
    <property type="entry name" value="NAD_binding_6"/>
    <property type="match status" value="1"/>
</dbReference>
<dbReference type="InterPro" id="IPR013121">
    <property type="entry name" value="Fe_red_NAD-bd_6"/>
</dbReference>
<protein>
    <recommendedName>
        <fullName evidence="12">FAD-binding FR-type domain-containing protein</fullName>
    </recommendedName>
</protein>
<dbReference type="AlphaFoldDB" id="A0A9P6WQK2"/>
<evidence type="ECO:0000256" key="10">
    <source>
        <dbReference type="SAM" id="MobiDB-lite"/>
    </source>
</evidence>
<evidence type="ECO:0000256" key="9">
    <source>
        <dbReference type="ARBA" id="ARBA00023136"/>
    </source>
</evidence>
<keyword evidence="6 11" id="KW-1133">Transmembrane helix</keyword>
<dbReference type="CDD" id="cd06186">
    <property type="entry name" value="NOX_Duox_like_FAD_NADP"/>
    <property type="match status" value="1"/>
</dbReference>
<feature type="transmembrane region" description="Helical" evidence="11">
    <location>
        <begin position="48"/>
        <end position="69"/>
    </location>
</feature>
<keyword evidence="14" id="KW-1185">Reference proteome</keyword>
<keyword evidence="5" id="KW-0249">Electron transport</keyword>
<dbReference type="InterPro" id="IPR039261">
    <property type="entry name" value="FNR_nucleotide-bd"/>
</dbReference>
<dbReference type="GO" id="GO:0016020">
    <property type="term" value="C:membrane"/>
    <property type="evidence" value="ECO:0007669"/>
    <property type="project" value="UniProtKB-SubCell"/>
</dbReference>
<feature type="compositionally biased region" description="Basic and acidic residues" evidence="10">
    <location>
        <begin position="549"/>
        <end position="558"/>
    </location>
</feature>
<organism evidence="13 14">
    <name type="scientific">Pichia californica</name>
    <dbReference type="NCBI Taxonomy" id="460514"/>
    <lineage>
        <taxon>Eukaryota</taxon>
        <taxon>Fungi</taxon>
        <taxon>Dikarya</taxon>
        <taxon>Ascomycota</taxon>
        <taxon>Saccharomycotina</taxon>
        <taxon>Pichiomycetes</taxon>
        <taxon>Pichiales</taxon>
        <taxon>Pichiaceae</taxon>
        <taxon>Pichia</taxon>
    </lineage>
</organism>
<feature type="transmembrane region" description="Helical" evidence="11">
    <location>
        <begin position="152"/>
        <end position="170"/>
    </location>
</feature>
<evidence type="ECO:0000256" key="1">
    <source>
        <dbReference type="ARBA" id="ARBA00004141"/>
    </source>
</evidence>
<sequence>MFETIEKRDVFHDGVWCIADIGTTEYNAKKAISQATVEWGNQALYGHYIVYLFTVIIFIFIIKRILYILTDNSSKIINSDSNFVKNWYYKICAINRWICYRRFPSFICEIFQLPSSMGNFLLIMAGCLYILCYSFIPKFWYRECRGFGSPPLAVRAGLQSTALVPFIFILSGKTNLISQLTDISYEKLNVYHRWISGICCFLGWLHTIPFYIQAVREGGIKRLEYFQRTEELFVNGIPPLVFLTVLTIFSHSYIRMIWYELWLQIHWICALGFYISLFIHVYPEMDAWKYMVATIVFWITQLSWRALNKAMLRPNKGFLRSNPCKMKRFISNNENEHYFEILIENSNDFSWVPGQHLFLRIPGLRFIENHPFSISSYFEPKENTNIKLIIKAIGFGGMTDQIYKKLPDIGYTDSTVFIDGPYGGCSRPIDAFDSIFLLASGTGISAILPFLHDSCKKIKYSNGIIKRVNFDWIVRSSDNIEWIIPELKNIVQNYNELIKDGHINVNIHVKEDIGMNGGNTIEMLDNEINSPLSSPSPSPSPSPSSDSESDNKEEINPLELKDNKVNTFNMVNIINSKPSINELIKDISPILLERNIFIVSGSDSMKVQVSNSVASLQTEVLKKGSGISYQMTKVFKLPVNSIGIPKLGIGSGTSYKKKDSTVLNEKLVSILTTGVDEGFIHLDSAEAYGNDDELKETLYRVLNEGKLKREDIFITDKYFSGIGTTDRISKHDNPYDRLKYILEYLNTPYIDLYLLHSPFISKETHGFDLKGAWKFMQQALDEGLTKRIGISNFAIEDIEEIWNSTKTNPQVNQIEFNAFLQNQTPGIFEYTQSKGIVIQAYSPLSPLTRGELNDGIGLEFDELLNKLSKKYNKTKTQILLRWTLDLDVIPITTTSKPERFQEFKGIFDWSLSPEEVAAIKTIGSKYEKPIHKLGIPLLGIGSGTYYFKKDRSAPPNEKLVSIFTTSINEGFVHLDSAEVYGNDAELKETLKRVLADGNKKREDIFITDKYFAGDGTYTHHSTYKNPYDRIKEFVKYLETPYVDLYLLHAPFIKKESHGFTLKEAWAYVQQAYDEGLVKRIGVSNFAVEDIEEIWDTTKTNPQVNQIEFNAFLQNQTPNIVEYSQSKGIVVEAYSPLSPINSTADLTSGAGLKFAQYLDELTDKYSKTKLQVLLRWVIQRDIVPISTTSKPERFTEFKGVFGWELTESEVEKITQLGAAVKPFRKYWKPEYSKYDN</sequence>
<keyword evidence="4" id="KW-0274">FAD</keyword>
<comment type="subcellular location">
    <subcellularLocation>
        <location evidence="1">Membrane</location>
        <topology evidence="1">Multi-pass membrane protein</topology>
    </subcellularLocation>
</comment>